<keyword evidence="13" id="KW-0603">Photosystem I</keyword>
<feature type="binding site" evidence="12">
    <location>
        <position position="1103"/>
    </location>
    <ligand>
        <name>chlorophyll a</name>
        <dbReference type="ChEBI" id="CHEBI:58416"/>
        <label>1</label>
    </ligand>
</feature>
<evidence type="ECO:0000256" key="1">
    <source>
        <dbReference type="ARBA" id="ARBA00004454"/>
    </source>
</evidence>
<dbReference type="GO" id="GO:0016168">
    <property type="term" value="F:chlorophyll binding"/>
    <property type="evidence" value="ECO:0007669"/>
    <property type="project" value="UniProtKB-KW"/>
</dbReference>
<evidence type="ECO:0000256" key="5">
    <source>
        <dbReference type="ARBA" id="ARBA00022640"/>
    </source>
</evidence>
<evidence type="ECO:0000256" key="6">
    <source>
        <dbReference type="ARBA" id="ARBA00022692"/>
    </source>
</evidence>
<keyword evidence="5 13" id="KW-0934">Plastid</keyword>
<keyword evidence="7" id="KW-1133">Transmembrane helix</keyword>
<name>A0A6L2LJY7_TANCI</name>
<feature type="compositionally biased region" description="Polar residues" evidence="14">
    <location>
        <begin position="11"/>
        <end position="20"/>
    </location>
</feature>
<comment type="caution">
    <text evidence="15">The sequence shown here is derived from an EMBL/GenBank/DDBJ whole genome shotgun (WGS) entry which is preliminary data.</text>
</comment>
<dbReference type="GO" id="GO:0009535">
    <property type="term" value="C:chloroplast thylakoid membrane"/>
    <property type="evidence" value="ECO:0007669"/>
    <property type="project" value="UniProtKB-SubCell"/>
</dbReference>
<dbReference type="GO" id="GO:0009522">
    <property type="term" value="C:photosystem I"/>
    <property type="evidence" value="ECO:0007669"/>
    <property type="project" value="UniProtKB-KW"/>
</dbReference>
<comment type="subcellular location">
    <subcellularLocation>
        <location evidence="1">Plastid</location>
        <location evidence="1">Chloroplast thylakoid membrane</location>
        <topology evidence="1">Multi-pass membrane protein</topology>
    </subcellularLocation>
</comment>
<reference evidence="15" key="1">
    <citation type="journal article" date="2019" name="Sci. Rep.">
        <title>Draft genome of Tanacetum cinerariifolium, the natural source of mosquito coil.</title>
        <authorList>
            <person name="Yamashiro T."/>
            <person name="Shiraishi A."/>
            <person name="Satake H."/>
            <person name="Nakayama K."/>
        </authorList>
    </citation>
    <scope>NUCLEOTIDE SEQUENCE</scope>
</reference>
<feature type="binding site" evidence="12">
    <location>
        <position position="1170"/>
    </location>
    <ligand>
        <name>chlorophyll a</name>
        <dbReference type="ChEBI" id="CHEBI:58416"/>
        <label>1</label>
    </ligand>
</feature>
<feature type="binding site" description="axial binding residue" evidence="12">
    <location>
        <position position="1176"/>
    </location>
    <ligand>
        <name>chlorophyll b</name>
        <dbReference type="ChEBI" id="CHEBI:61721"/>
        <label>1</label>
    </ligand>
    <ligandPart>
        <name>Mg</name>
        <dbReference type="ChEBI" id="CHEBI:25107"/>
    </ligandPart>
</feature>
<feature type="region of interest" description="Disordered" evidence="14">
    <location>
        <begin position="1"/>
        <end position="20"/>
    </location>
</feature>
<feature type="binding site" evidence="12">
    <location>
        <position position="1109"/>
    </location>
    <ligand>
        <name>chlorophyll a</name>
        <dbReference type="ChEBI" id="CHEBI:58416"/>
        <label>1</label>
    </ligand>
</feature>
<protein>
    <recommendedName>
        <fullName evidence="13">Chlorophyll a-b binding protein, chloroplastic</fullName>
    </recommendedName>
</protein>
<feature type="binding site" evidence="12">
    <location>
        <position position="1160"/>
    </location>
    <ligand>
        <name>chlorophyll a</name>
        <dbReference type="ChEBI" id="CHEBI:58416"/>
        <label>1</label>
    </ligand>
</feature>
<dbReference type="Pfam" id="PF00504">
    <property type="entry name" value="Chloroa_b-bind"/>
    <property type="match status" value="1"/>
</dbReference>
<feature type="binding site" description="axial binding residue" evidence="12">
    <location>
        <position position="1196"/>
    </location>
    <ligand>
        <name>chlorophyll b</name>
        <dbReference type="ChEBI" id="CHEBI:61721"/>
        <label>1</label>
    </ligand>
    <ligandPart>
        <name>Mg</name>
        <dbReference type="ChEBI" id="CHEBI:25107"/>
    </ligandPart>
</feature>
<dbReference type="SUPFAM" id="SSF103511">
    <property type="entry name" value="Chlorophyll a-b binding protein"/>
    <property type="match status" value="1"/>
</dbReference>
<keyword evidence="8 13" id="KW-0157">Chromophore</keyword>
<comment type="function">
    <text evidence="13">The light-harvesting complex (LHC) functions as a light receptor, it captures and delivers excitation energy to photosystems with which it is closely associated.</text>
</comment>
<keyword evidence="10" id="KW-0472">Membrane</keyword>
<comment type="similarity">
    <text evidence="13">Belongs to the light-harvesting chlorophyll a/b-binding (LHC) protein family.</text>
</comment>
<dbReference type="AlphaFoldDB" id="A0A6L2LJY7"/>
<evidence type="ECO:0000256" key="4">
    <source>
        <dbReference type="ARBA" id="ARBA00022531"/>
    </source>
</evidence>
<dbReference type="GO" id="GO:0009765">
    <property type="term" value="P:photosynthesis, light harvesting"/>
    <property type="evidence" value="ECO:0007669"/>
    <property type="project" value="InterPro"/>
</dbReference>
<evidence type="ECO:0000256" key="3">
    <source>
        <dbReference type="ARBA" id="ARBA00022528"/>
    </source>
</evidence>
<feature type="binding site" description="axial binding residue" evidence="12">
    <location>
        <position position="1205"/>
    </location>
    <ligand>
        <name>chlorophyll b</name>
        <dbReference type="ChEBI" id="CHEBI:61721"/>
        <label>1</label>
    </ligand>
    <ligandPart>
        <name>Mg</name>
        <dbReference type="ChEBI" id="CHEBI:25107"/>
    </ligandPart>
</feature>
<organism evidence="15">
    <name type="scientific">Tanacetum cinerariifolium</name>
    <name type="common">Dalmatian daisy</name>
    <name type="synonym">Chrysanthemum cinerariifolium</name>
    <dbReference type="NCBI Taxonomy" id="118510"/>
    <lineage>
        <taxon>Eukaryota</taxon>
        <taxon>Viridiplantae</taxon>
        <taxon>Streptophyta</taxon>
        <taxon>Embryophyta</taxon>
        <taxon>Tracheophyta</taxon>
        <taxon>Spermatophyta</taxon>
        <taxon>Magnoliopsida</taxon>
        <taxon>eudicotyledons</taxon>
        <taxon>Gunneridae</taxon>
        <taxon>Pentapetalae</taxon>
        <taxon>asterids</taxon>
        <taxon>campanulids</taxon>
        <taxon>Asterales</taxon>
        <taxon>Asteraceae</taxon>
        <taxon>Asteroideae</taxon>
        <taxon>Anthemideae</taxon>
        <taxon>Anthemidinae</taxon>
        <taxon>Tanacetum</taxon>
    </lineage>
</organism>
<feature type="binding site" description="axial binding residue" evidence="12">
    <location>
        <position position="1188"/>
    </location>
    <ligand>
        <name>chlorophyll b</name>
        <dbReference type="ChEBI" id="CHEBI:61721"/>
        <label>1</label>
    </ligand>
    <ligandPart>
        <name>Mg</name>
        <dbReference type="ChEBI" id="CHEBI:25107"/>
    </ligandPart>
</feature>
<keyword evidence="11 13" id="KW-0604">Photosystem II</keyword>
<dbReference type="PANTHER" id="PTHR21649">
    <property type="entry name" value="CHLOROPHYLL A/B BINDING PROTEIN"/>
    <property type="match status" value="1"/>
</dbReference>
<evidence type="ECO:0000256" key="7">
    <source>
        <dbReference type="ARBA" id="ARBA00022989"/>
    </source>
</evidence>
<evidence type="ECO:0000256" key="14">
    <source>
        <dbReference type="SAM" id="MobiDB-lite"/>
    </source>
</evidence>
<evidence type="ECO:0000256" key="11">
    <source>
        <dbReference type="ARBA" id="ARBA00023276"/>
    </source>
</evidence>
<keyword evidence="3 13" id="KW-0150">Chloroplast</keyword>
<dbReference type="GO" id="GO:0009523">
    <property type="term" value="C:photosystem II"/>
    <property type="evidence" value="ECO:0007669"/>
    <property type="project" value="UniProtKB-KW"/>
</dbReference>
<sequence length="1250" mass="138164">MLFTINLRPHNPTNDNANVKSFSSFQIPNQESKPCQEEIDVVSETNDVLPPSDDDSDDEVDVVGSLLVDNVIQDSKHEYSESEDSDLDNPLLPLTPPEPPDKEFDFEIDFEKEISVMRSLIVKFECIDARMKFDIFNAENDVFKFIMFSLLSAESEDMIFDLANILRFANPLMKELKNTTSASLQEKVLVITALKETISNLKGKKVVTEAVSLNPIGPELLKIDVAPIALKLRKNRTAHTDYIRHTQEEAATLREIVESERLLNLLNTSLDYALKRKVWQPIENASKTIRHIWKATGWTFTLVGKVCPLTRIATTTIVPPREPIPVVNSTDKLVVTLVYSRKTKAANKKVPVSNSTITKSLVANKMEPNNSWGSSSSNVPSPLIDCSNNMQTQTSNTLHNAIMEAGSKDRPPMLAPGTDTLSLVSKYLNGMEDILDDGDSMEARKLTIEKSKEELELFEALNHKSVIANEETKVRGMPTLILRIHSITLWKKVIVYANKGEPLVLFGRDFLVTSKSGADFGIGEMRSDLTMLEDMKEIDVMLDALVENLEKVGSSNGDLVNMGKASRNKNHKVNKLTPPPQINIKEIPPISNIAPQSPIYHPLTQTKRESERSVGSARLNSDDYGDEVKMRIVEHGLPKKMCDPGNFVLLLKVNGTIKMNALVDTRVSVSVLPYFLYMNLGLGVPKPYNSNLTMADNTQAKAINIPVDKELPLLLGRPFLRTCGAVIDMGRGTLCIDDGVIRHTYFPKPRAKAYLDNFAQEEDDDWLSCFEVGRDEDGNPKYGPVAPLFLDIEDDKERALAMEAYFNTFKNITFFKKLIDFLVTQGSSPNLLITIVCSGYSRWIATLIFSSATLVMEEGCAYGPETIVHSSRIILLRRTFNELGVGDFVHECEDSHALRGSLDMPTLSLESLHEIFYRFPLSLLDVLSMNSGGRSSNHTLADPPGLFWEVEVADAGCERLSDCADTLFSLPHSLLNTPSSLLSLPTGMCLGNSDLSRLILEKTLVRLGLSDMLRERLDLRPLRAASDAGMFGFLRLAHSHCVLHGGRGWAISSAGSLMAVNPVPSTPSLFGEGRVTMRKTAAKPKKVTSDSPWYGEFPGDYGWDTAGLSADPETFAKNHELEVIHSRWAMLGALGCVFPELLARNGVNFGEAVWFKDGSQIFSEGGLDYLGNPNLVHAQSILAIWATQVILMGAIEGYRIAGGPLGEVVDYLYPGAIVTGKGPLENLADHLADPISNNAWAFATNFVPGK</sequence>
<keyword evidence="6" id="KW-0812">Transmembrane</keyword>
<feature type="binding site" description="axial binding residue" evidence="12">
    <location>
        <position position="1127"/>
    </location>
    <ligand>
        <name>chlorophyll b</name>
        <dbReference type="ChEBI" id="CHEBI:61721"/>
        <label>1</label>
    </ligand>
    <ligandPart>
        <name>Mg</name>
        <dbReference type="ChEBI" id="CHEBI:25107"/>
    </ligandPart>
</feature>
<evidence type="ECO:0000256" key="8">
    <source>
        <dbReference type="ARBA" id="ARBA00022991"/>
    </source>
</evidence>
<dbReference type="InterPro" id="IPR022796">
    <property type="entry name" value="Chloroa_b-bind"/>
</dbReference>
<evidence type="ECO:0000313" key="15">
    <source>
        <dbReference type="EMBL" id="GEU61978.1"/>
    </source>
</evidence>
<feature type="binding site" evidence="12">
    <location>
        <position position="1125"/>
    </location>
    <ligand>
        <name>chlorophyll a</name>
        <dbReference type="ChEBI" id="CHEBI:58416"/>
        <label>1</label>
    </ligand>
</feature>
<dbReference type="InterPro" id="IPR021109">
    <property type="entry name" value="Peptidase_aspartic_dom_sf"/>
</dbReference>
<evidence type="ECO:0000256" key="12">
    <source>
        <dbReference type="PIRSR" id="PIRSR601344-1"/>
    </source>
</evidence>
<gene>
    <name evidence="15" type="ORF">Tci_033956</name>
</gene>
<feature type="binding site" description="axial binding residue" evidence="12">
    <location>
        <position position="1180"/>
    </location>
    <ligand>
        <name>chlorophyll b</name>
        <dbReference type="ChEBI" id="CHEBI:61721"/>
        <label>1</label>
    </ligand>
    <ligandPart>
        <name>Mg</name>
        <dbReference type="ChEBI" id="CHEBI:25107"/>
    </ligandPart>
</feature>
<dbReference type="Gene3D" id="1.10.3460.10">
    <property type="entry name" value="Chlorophyll a/b binding protein domain"/>
    <property type="match status" value="1"/>
</dbReference>
<proteinExistence type="inferred from homology"/>
<keyword evidence="2 12" id="KW-0148">Chlorophyll</keyword>
<dbReference type="EMBL" id="BKCJ010004596">
    <property type="protein sequence ID" value="GEU61978.1"/>
    <property type="molecule type" value="Genomic_DNA"/>
</dbReference>
<evidence type="ECO:0000256" key="2">
    <source>
        <dbReference type="ARBA" id="ARBA00022494"/>
    </source>
</evidence>
<keyword evidence="4 13" id="KW-0602">Photosynthesis</keyword>
<accession>A0A6L2LJY7</accession>
<evidence type="ECO:0000256" key="13">
    <source>
        <dbReference type="RuleBase" id="RU363080"/>
    </source>
</evidence>
<keyword evidence="9 13" id="KW-0793">Thylakoid</keyword>
<evidence type="ECO:0000256" key="10">
    <source>
        <dbReference type="ARBA" id="ARBA00023136"/>
    </source>
</evidence>
<dbReference type="InterPro" id="IPR001344">
    <property type="entry name" value="Chloro_AB-bd_pln"/>
</dbReference>
<dbReference type="Gene3D" id="2.40.70.10">
    <property type="entry name" value="Acid Proteases"/>
    <property type="match status" value="1"/>
</dbReference>
<evidence type="ECO:0000256" key="9">
    <source>
        <dbReference type="ARBA" id="ARBA00023078"/>
    </source>
</evidence>
<feature type="binding site" evidence="12">
    <location>
        <position position="1122"/>
    </location>
    <ligand>
        <name>chlorophyll a</name>
        <dbReference type="ChEBI" id="CHEBI:58416"/>
        <label>1</label>
    </ligand>
</feature>